<dbReference type="SUPFAM" id="SSF52980">
    <property type="entry name" value="Restriction endonuclease-like"/>
    <property type="match status" value="1"/>
</dbReference>
<reference evidence="2" key="1">
    <citation type="submission" date="2015-12" db="EMBL/GenBank/DDBJ databases">
        <title>De novo transcriptome assembly of four potential Pierce s Disease insect vectors from Arizona vineyards.</title>
        <authorList>
            <person name="Tassone E.E."/>
        </authorList>
    </citation>
    <scope>NUCLEOTIDE SEQUENCE</scope>
</reference>
<dbReference type="AlphaFoldDB" id="A0A1B6EE13"/>
<evidence type="ECO:0000313" key="2">
    <source>
        <dbReference type="EMBL" id="JAS36189.1"/>
    </source>
</evidence>
<dbReference type="InterPro" id="IPR011604">
    <property type="entry name" value="PDDEXK-like_dom_sf"/>
</dbReference>
<proteinExistence type="predicted"/>
<name>A0A1B6EE13_9HEMI</name>
<dbReference type="InterPro" id="IPR051703">
    <property type="entry name" value="NF-kappa-B_Signaling_Reg"/>
</dbReference>
<gene>
    <name evidence="2" type="ORF">g.44002</name>
</gene>
<accession>A0A1B6EE13</accession>
<feature type="non-terminal residue" evidence="2">
    <location>
        <position position="113"/>
    </location>
</feature>
<dbReference type="PANTHER" id="PTHR46609:SF8">
    <property type="entry name" value="YQAJ VIRAL RECOMBINASE DOMAIN-CONTAINING PROTEIN"/>
    <property type="match status" value="1"/>
</dbReference>
<dbReference type="GO" id="GO:0006281">
    <property type="term" value="P:DNA repair"/>
    <property type="evidence" value="ECO:0007669"/>
    <property type="project" value="UniProtKB-ARBA"/>
</dbReference>
<organism evidence="2">
    <name type="scientific">Clastoptera arizonana</name>
    <name type="common">Arizona spittle bug</name>
    <dbReference type="NCBI Taxonomy" id="38151"/>
    <lineage>
        <taxon>Eukaryota</taxon>
        <taxon>Metazoa</taxon>
        <taxon>Ecdysozoa</taxon>
        <taxon>Arthropoda</taxon>
        <taxon>Hexapoda</taxon>
        <taxon>Insecta</taxon>
        <taxon>Pterygota</taxon>
        <taxon>Neoptera</taxon>
        <taxon>Paraneoptera</taxon>
        <taxon>Hemiptera</taxon>
        <taxon>Auchenorrhyncha</taxon>
        <taxon>Cercopoidea</taxon>
        <taxon>Clastopteridae</taxon>
        <taxon>Clastoptera</taxon>
    </lineage>
</organism>
<dbReference type="PANTHER" id="PTHR46609">
    <property type="entry name" value="EXONUCLEASE, PHAGE-TYPE/RECB, C-TERMINAL DOMAIN-CONTAINING PROTEIN"/>
    <property type="match status" value="1"/>
</dbReference>
<evidence type="ECO:0000256" key="1">
    <source>
        <dbReference type="SAM" id="MobiDB-lite"/>
    </source>
</evidence>
<sequence length="113" mass="13918">MVARKCTFWTLDKNGEVGDINRNHHFYYQIQGQLRVTRRQFCYFTLWTPKGIKITKIDRDDEFWKEKMFPKLERFYMDYHLPELIDPRHNRSMSLRNPSYIEEAKSRQIKTKP</sequence>
<feature type="region of interest" description="Disordered" evidence="1">
    <location>
        <begin position="89"/>
        <end position="113"/>
    </location>
</feature>
<dbReference type="EMBL" id="GEDC01001109">
    <property type="protein sequence ID" value="JAS36189.1"/>
    <property type="molecule type" value="Transcribed_RNA"/>
</dbReference>
<dbReference type="InterPro" id="IPR011335">
    <property type="entry name" value="Restrct_endonuc-II-like"/>
</dbReference>
<protein>
    <submittedName>
        <fullName evidence="2">Uncharacterized protein</fullName>
    </submittedName>
</protein>
<dbReference type="Gene3D" id="3.90.320.10">
    <property type="match status" value="1"/>
</dbReference>